<protein>
    <submittedName>
        <fullName evidence="3">Uncharacterized protein</fullName>
    </submittedName>
</protein>
<accession>A0A103XXA1</accession>
<keyword evidence="2" id="KW-0732">Signal</keyword>
<evidence type="ECO:0000313" key="4">
    <source>
        <dbReference type="Proteomes" id="UP000243975"/>
    </source>
</evidence>
<dbReference type="Proteomes" id="UP000243975">
    <property type="component" value="Unassembled WGS sequence"/>
</dbReference>
<dbReference type="AlphaFoldDB" id="A0A103XXA1"/>
<keyword evidence="4" id="KW-1185">Reference proteome</keyword>
<name>A0A103XXA1_CYNCS</name>
<evidence type="ECO:0000313" key="3">
    <source>
        <dbReference type="EMBL" id="KVH98567.1"/>
    </source>
</evidence>
<evidence type="ECO:0000256" key="2">
    <source>
        <dbReference type="SAM" id="SignalP"/>
    </source>
</evidence>
<feature type="chain" id="PRO_5007119198" evidence="2">
    <location>
        <begin position="32"/>
        <end position="118"/>
    </location>
</feature>
<evidence type="ECO:0000256" key="1">
    <source>
        <dbReference type="SAM" id="MobiDB-lite"/>
    </source>
</evidence>
<organism evidence="3 4">
    <name type="scientific">Cynara cardunculus var. scolymus</name>
    <name type="common">Globe artichoke</name>
    <name type="synonym">Cynara scolymus</name>
    <dbReference type="NCBI Taxonomy" id="59895"/>
    <lineage>
        <taxon>Eukaryota</taxon>
        <taxon>Viridiplantae</taxon>
        <taxon>Streptophyta</taxon>
        <taxon>Embryophyta</taxon>
        <taxon>Tracheophyta</taxon>
        <taxon>Spermatophyta</taxon>
        <taxon>Magnoliopsida</taxon>
        <taxon>eudicotyledons</taxon>
        <taxon>Gunneridae</taxon>
        <taxon>Pentapetalae</taxon>
        <taxon>asterids</taxon>
        <taxon>campanulids</taxon>
        <taxon>Asterales</taxon>
        <taxon>Asteraceae</taxon>
        <taxon>Carduoideae</taxon>
        <taxon>Cardueae</taxon>
        <taxon>Carduinae</taxon>
        <taxon>Cynara</taxon>
    </lineage>
</organism>
<dbReference type="Gramene" id="KVH98567">
    <property type="protein sequence ID" value="KVH98567"/>
    <property type="gene ID" value="Ccrd_023204"/>
</dbReference>
<dbReference type="EMBL" id="LEKV01003789">
    <property type="protein sequence ID" value="KVH98567.1"/>
    <property type="molecule type" value="Genomic_DNA"/>
</dbReference>
<gene>
    <name evidence="3" type="ORF">Ccrd_023204</name>
</gene>
<comment type="caution">
    <text evidence="3">The sequence shown here is derived from an EMBL/GenBank/DDBJ whole genome shotgun (WGS) entry which is preliminary data.</text>
</comment>
<feature type="region of interest" description="Disordered" evidence="1">
    <location>
        <begin position="37"/>
        <end position="118"/>
    </location>
</feature>
<reference evidence="3 4" key="1">
    <citation type="journal article" date="2016" name="Sci. Rep.">
        <title>The genome sequence of the outbreeding globe artichoke constructed de novo incorporating a phase-aware low-pass sequencing strategy of F1 progeny.</title>
        <authorList>
            <person name="Scaglione D."/>
            <person name="Reyes-Chin-Wo S."/>
            <person name="Acquadro A."/>
            <person name="Froenicke L."/>
            <person name="Portis E."/>
            <person name="Beitel C."/>
            <person name="Tirone M."/>
            <person name="Mauro R."/>
            <person name="Lo Monaco A."/>
            <person name="Mauromicale G."/>
            <person name="Faccioli P."/>
            <person name="Cattivelli L."/>
            <person name="Rieseberg L."/>
            <person name="Michelmore R."/>
            <person name="Lanteri S."/>
        </authorList>
    </citation>
    <scope>NUCLEOTIDE SEQUENCE [LARGE SCALE GENOMIC DNA]</scope>
    <source>
        <strain evidence="3">2C</strain>
    </source>
</reference>
<proteinExistence type="predicted"/>
<sequence>MKSSMVSRFLITLVFSLLLIIPNTYLASADGEDLAYAAPPSPPCSSKRRGLAMGDPIPSPGIDPPIGEIETTSANLAYSAPPSPPCSSKRRGLATADPIPSPGENPSNGLIGTNSASP</sequence>
<feature type="signal peptide" evidence="2">
    <location>
        <begin position="1"/>
        <end position="31"/>
    </location>
</feature>
<feature type="compositionally biased region" description="Polar residues" evidence="1">
    <location>
        <begin position="104"/>
        <end position="118"/>
    </location>
</feature>